<protein>
    <submittedName>
        <fullName evidence="2">Uncharacterized protein</fullName>
    </submittedName>
</protein>
<evidence type="ECO:0000313" key="3">
    <source>
        <dbReference type="Proteomes" id="UP000308197"/>
    </source>
</evidence>
<evidence type="ECO:0000313" key="2">
    <source>
        <dbReference type="EMBL" id="TFK81093.1"/>
    </source>
</evidence>
<dbReference type="STRING" id="1314778.A0A5C3P5L0"/>
<reference evidence="2 3" key="1">
    <citation type="journal article" date="2019" name="Nat. Ecol. Evol.">
        <title>Megaphylogeny resolves global patterns of mushroom evolution.</title>
        <authorList>
            <person name="Varga T."/>
            <person name="Krizsan K."/>
            <person name="Foldi C."/>
            <person name="Dima B."/>
            <person name="Sanchez-Garcia M."/>
            <person name="Sanchez-Ramirez S."/>
            <person name="Szollosi G.J."/>
            <person name="Szarkandi J.G."/>
            <person name="Papp V."/>
            <person name="Albert L."/>
            <person name="Andreopoulos W."/>
            <person name="Angelini C."/>
            <person name="Antonin V."/>
            <person name="Barry K.W."/>
            <person name="Bougher N.L."/>
            <person name="Buchanan P."/>
            <person name="Buyck B."/>
            <person name="Bense V."/>
            <person name="Catcheside P."/>
            <person name="Chovatia M."/>
            <person name="Cooper J."/>
            <person name="Damon W."/>
            <person name="Desjardin D."/>
            <person name="Finy P."/>
            <person name="Geml J."/>
            <person name="Haridas S."/>
            <person name="Hughes K."/>
            <person name="Justo A."/>
            <person name="Karasinski D."/>
            <person name="Kautmanova I."/>
            <person name="Kiss B."/>
            <person name="Kocsube S."/>
            <person name="Kotiranta H."/>
            <person name="LaButti K.M."/>
            <person name="Lechner B.E."/>
            <person name="Liimatainen K."/>
            <person name="Lipzen A."/>
            <person name="Lukacs Z."/>
            <person name="Mihaltcheva S."/>
            <person name="Morgado L.N."/>
            <person name="Niskanen T."/>
            <person name="Noordeloos M.E."/>
            <person name="Ohm R.A."/>
            <person name="Ortiz-Santana B."/>
            <person name="Ovrebo C."/>
            <person name="Racz N."/>
            <person name="Riley R."/>
            <person name="Savchenko A."/>
            <person name="Shiryaev A."/>
            <person name="Soop K."/>
            <person name="Spirin V."/>
            <person name="Szebenyi C."/>
            <person name="Tomsovsky M."/>
            <person name="Tulloss R.E."/>
            <person name="Uehling J."/>
            <person name="Grigoriev I.V."/>
            <person name="Vagvolgyi C."/>
            <person name="Papp T."/>
            <person name="Martin F.M."/>
            <person name="Miettinen O."/>
            <person name="Hibbett D.S."/>
            <person name="Nagy L.G."/>
        </authorList>
    </citation>
    <scope>NUCLEOTIDE SEQUENCE [LARGE SCALE GENOMIC DNA]</scope>
    <source>
        <strain evidence="2 3">HHB13444</strain>
    </source>
</reference>
<dbReference type="EMBL" id="ML211656">
    <property type="protein sequence ID" value="TFK81093.1"/>
    <property type="molecule type" value="Genomic_DNA"/>
</dbReference>
<accession>A0A5C3P5L0</accession>
<evidence type="ECO:0000256" key="1">
    <source>
        <dbReference type="SAM" id="MobiDB-lite"/>
    </source>
</evidence>
<dbReference type="AlphaFoldDB" id="A0A5C3P5L0"/>
<organism evidence="2 3">
    <name type="scientific">Polyporus arcularius HHB13444</name>
    <dbReference type="NCBI Taxonomy" id="1314778"/>
    <lineage>
        <taxon>Eukaryota</taxon>
        <taxon>Fungi</taxon>
        <taxon>Dikarya</taxon>
        <taxon>Basidiomycota</taxon>
        <taxon>Agaricomycotina</taxon>
        <taxon>Agaricomycetes</taxon>
        <taxon>Polyporales</taxon>
        <taxon>Polyporaceae</taxon>
        <taxon>Polyporus</taxon>
    </lineage>
</organism>
<dbReference type="Proteomes" id="UP000308197">
    <property type="component" value="Unassembled WGS sequence"/>
</dbReference>
<gene>
    <name evidence="2" type="ORF">K466DRAFT_604781</name>
</gene>
<keyword evidence="3" id="KW-1185">Reference proteome</keyword>
<sequence>MRTHIAKSLQKRCKAIRTAVKQYNAAAAALNPPRPPLDWDKVSHFSFLEEFTLLQDTRNDLRAKEWAQPLVRETMRSARRITRAEEELGNVNREARRLHTSIVDEDALFSDVLRDLKVRGDLMYGPVHDFCRRRRTSNAHNLAHLLRLYSLDGFTGTPGPGKHAGLPREIRSTAADATTSATSEDVDMQPPHSPTSPMDVALPPPAADTVLDLTAIEASALDADEHSDPGAAEEDDIGEVTGLYDHLANIAAVM</sequence>
<proteinExistence type="predicted"/>
<dbReference type="InParanoid" id="A0A5C3P5L0"/>
<name>A0A5C3P5L0_9APHY</name>
<feature type="compositionally biased region" description="Low complexity" evidence="1">
    <location>
        <begin position="173"/>
        <end position="183"/>
    </location>
</feature>
<feature type="region of interest" description="Disordered" evidence="1">
    <location>
        <begin position="173"/>
        <end position="205"/>
    </location>
</feature>